<dbReference type="OrthoDB" id="6117985at2"/>
<dbReference type="RefSeq" id="WP_137331912.1">
    <property type="nucleotide sequence ID" value="NZ_CP040077.1"/>
</dbReference>
<dbReference type="CDD" id="cd00586">
    <property type="entry name" value="4HBT"/>
    <property type="match status" value="1"/>
</dbReference>
<protein>
    <submittedName>
        <fullName evidence="1">Thioesterase</fullName>
    </submittedName>
</protein>
<accession>A0A4P8IMB9</accession>
<keyword evidence="2" id="KW-1185">Reference proteome</keyword>
<name>A0A4P8IMB9_9BURK</name>
<dbReference type="KEGG" id="tvl:FAZ95_07730"/>
<organism evidence="1 2">
    <name type="scientific">Trinickia violacea</name>
    <dbReference type="NCBI Taxonomy" id="2571746"/>
    <lineage>
        <taxon>Bacteria</taxon>
        <taxon>Pseudomonadati</taxon>
        <taxon>Pseudomonadota</taxon>
        <taxon>Betaproteobacteria</taxon>
        <taxon>Burkholderiales</taxon>
        <taxon>Burkholderiaceae</taxon>
        <taxon>Trinickia</taxon>
    </lineage>
</organism>
<evidence type="ECO:0000313" key="1">
    <source>
        <dbReference type="EMBL" id="QCP49081.1"/>
    </source>
</evidence>
<dbReference type="Proteomes" id="UP000298656">
    <property type="component" value="Chromosome 1"/>
</dbReference>
<dbReference type="InterPro" id="IPR029069">
    <property type="entry name" value="HotDog_dom_sf"/>
</dbReference>
<reference evidence="1 2" key="1">
    <citation type="submission" date="2019-05" db="EMBL/GenBank/DDBJ databases">
        <title>Burkholderia sp. DHOD12, isolated from subtropical forest soil.</title>
        <authorList>
            <person name="Gao Z.-H."/>
            <person name="Qiu L.-H."/>
        </authorList>
    </citation>
    <scope>NUCLEOTIDE SEQUENCE [LARGE SCALE GENOMIC DNA]</scope>
    <source>
        <strain evidence="1 2">DHOD12</strain>
    </source>
</reference>
<dbReference type="EMBL" id="CP040077">
    <property type="protein sequence ID" value="QCP49081.1"/>
    <property type="molecule type" value="Genomic_DNA"/>
</dbReference>
<dbReference type="SUPFAM" id="SSF54637">
    <property type="entry name" value="Thioesterase/thiol ester dehydrase-isomerase"/>
    <property type="match status" value="1"/>
</dbReference>
<evidence type="ECO:0000313" key="2">
    <source>
        <dbReference type="Proteomes" id="UP000298656"/>
    </source>
</evidence>
<sequence>MNDEPVVYAGKVLEKWIDYNEHMNDACYVSVFSESIDNLMDYIGIDEKFRAFEGVSIYTLQTSVHYLKELGLGGSLAVSARLLEYDSKKLRVFLTMGDPSFAEHFATMEALLLHVDMTVRRSSPFRTKTLEKIGALFAAQREKPWPARAGEGISLQKGR</sequence>
<dbReference type="AlphaFoldDB" id="A0A4P8IMB9"/>
<proteinExistence type="predicted"/>
<dbReference type="Pfam" id="PF13279">
    <property type="entry name" value="4HBT_2"/>
    <property type="match status" value="1"/>
</dbReference>
<gene>
    <name evidence="1" type="ORF">FAZ95_07730</name>
</gene>
<dbReference type="Gene3D" id="3.10.129.10">
    <property type="entry name" value="Hotdog Thioesterase"/>
    <property type="match status" value="1"/>
</dbReference>